<evidence type="ECO:0000256" key="8">
    <source>
        <dbReference type="ARBA" id="ARBA00023295"/>
    </source>
</evidence>
<evidence type="ECO:0000313" key="15">
    <source>
        <dbReference type="Proteomes" id="UP000036987"/>
    </source>
</evidence>
<evidence type="ECO:0000256" key="7">
    <source>
        <dbReference type="ARBA" id="ARBA00023277"/>
    </source>
</evidence>
<evidence type="ECO:0000256" key="9">
    <source>
        <dbReference type="ARBA" id="ARBA00023326"/>
    </source>
</evidence>
<dbReference type="GO" id="GO:0008810">
    <property type="term" value="F:cellulase activity"/>
    <property type="evidence" value="ECO:0007669"/>
    <property type="project" value="UniProtKB-EC"/>
</dbReference>
<dbReference type="GO" id="GO:0030245">
    <property type="term" value="P:cellulose catabolic process"/>
    <property type="evidence" value="ECO:0007669"/>
    <property type="project" value="UniProtKB-KW"/>
</dbReference>
<keyword evidence="11" id="KW-0732">Signal</keyword>
<proteinExistence type="inferred from homology"/>
<feature type="active site" evidence="10">
    <location>
        <position position="478"/>
    </location>
</feature>
<comment type="similarity">
    <text evidence="3 10 11">Belongs to the glycosyl hydrolase 9 (cellulase E) family.</text>
</comment>
<dbReference type="SMART" id="SM01063">
    <property type="entry name" value="CBM49"/>
    <property type="match status" value="1"/>
</dbReference>
<feature type="active site" evidence="10">
    <location>
        <position position="487"/>
    </location>
</feature>
<keyword evidence="9 10" id="KW-0624">Polysaccharide degradation</keyword>
<comment type="catalytic activity">
    <reaction evidence="1 11">
        <text>Endohydrolysis of (1-&gt;4)-beta-D-glucosidic linkages in cellulose, lichenin and cereal beta-D-glucans.</text>
        <dbReference type="EC" id="3.2.1.4"/>
    </reaction>
</comment>
<feature type="domain" description="Carbohydrate binding" evidence="13">
    <location>
        <begin position="556"/>
        <end position="638"/>
    </location>
</feature>
<feature type="signal peptide" evidence="11">
    <location>
        <begin position="1"/>
        <end position="30"/>
    </location>
</feature>
<dbReference type="InterPro" id="IPR001701">
    <property type="entry name" value="Glyco_hydro_9"/>
</dbReference>
<dbReference type="GO" id="GO:0005576">
    <property type="term" value="C:extracellular region"/>
    <property type="evidence" value="ECO:0007669"/>
    <property type="project" value="UniProtKB-SubCell"/>
</dbReference>
<accession>A0A0K9NZJ2</accession>
<protein>
    <recommendedName>
        <fullName evidence="11">Endoglucanase</fullName>
        <ecNumber evidence="11">3.2.1.4</ecNumber>
    </recommendedName>
</protein>
<keyword evidence="15" id="KW-1185">Reference proteome</keyword>
<dbReference type="InterPro" id="IPR033126">
    <property type="entry name" value="Glyco_hydro_9_Asp/Glu_AS"/>
</dbReference>
<dbReference type="InterPro" id="IPR012341">
    <property type="entry name" value="6hp_glycosidase-like_sf"/>
</dbReference>
<dbReference type="PROSITE" id="PS00698">
    <property type="entry name" value="GH9_3"/>
    <property type="match status" value="1"/>
</dbReference>
<dbReference type="FunFam" id="1.50.10.10:FF:000020">
    <property type="entry name" value="Endoglucanase"/>
    <property type="match status" value="1"/>
</dbReference>
<sequence length="649" mass="71575">MGTRVIIGCATTTFFLFITLIICLVPVTIADDSSVYKTALEQSLLFFEAQRSGWLPSNHRVEWRQHSALKDGYASGVDLVGGYYDAGDHVKFGFPMAFATTMLSWGAVDFREEITAANEMNNVLDAIKWGTDYFIKCHPQPNHLWCQVGDGHEDHACWHRAEDITAPRKGYRVDEDHPGSDVAGETAASMAAASIAFAPFNSSYSKLLLRHAKQLFSFADEFRGQYDDSIPSVNNFYPSYTFTDELLWAATWLYRATEEACYLQYVIDNAVAFSGTTWAVKDFSWDNKFAGLQTLLSKVLMDNPEQQHITILKQYQAKAEYFLCACLQKNDGFNVQLTPGGLMHFYEWNNMQYVSSAGFLLSVYSKYLTEAGVNTSLTCPDGNVSPGSIVDFARSQADYMIGKNPKNISYFVGNNAWNINFPVKVHHRGSSMASKSILGSIIGCIEGFEKGFSISESNPNVLVGALVGGPDAMDEFNDARNNYQQTEPSIAGNAPLIGLFAMLNAVSAGSGAATNQTSIDTSNQSSIDTSNQTSIDTSNQTSINSTAHNTTPKAPIDFVPLKTNSWKAAGKTYYSHSVIIKNTGHTPITELQVKFENFTGTLWGLSPTDEADVFELPPWQSVFFPDGEIVFVYIQSGSEATISVLNYKY</sequence>
<evidence type="ECO:0000256" key="5">
    <source>
        <dbReference type="ARBA" id="ARBA00022801"/>
    </source>
</evidence>
<evidence type="ECO:0000256" key="2">
    <source>
        <dbReference type="ARBA" id="ARBA00004613"/>
    </source>
</evidence>
<dbReference type="EMBL" id="LFYR01001410">
    <property type="protein sequence ID" value="KMZ62124.1"/>
    <property type="molecule type" value="Genomic_DNA"/>
</dbReference>
<dbReference type="Pfam" id="PF09478">
    <property type="entry name" value="CBM49"/>
    <property type="match status" value="1"/>
</dbReference>
<dbReference type="AlphaFoldDB" id="A0A0K9NZJ2"/>
<name>A0A0K9NZJ2_ZOSMR</name>
<organism evidence="14 15">
    <name type="scientific">Zostera marina</name>
    <name type="common">Eelgrass</name>
    <dbReference type="NCBI Taxonomy" id="29655"/>
    <lineage>
        <taxon>Eukaryota</taxon>
        <taxon>Viridiplantae</taxon>
        <taxon>Streptophyta</taxon>
        <taxon>Embryophyta</taxon>
        <taxon>Tracheophyta</taxon>
        <taxon>Spermatophyta</taxon>
        <taxon>Magnoliopsida</taxon>
        <taxon>Liliopsida</taxon>
        <taxon>Zosteraceae</taxon>
        <taxon>Zostera</taxon>
    </lineage>
</organism>
<dbReference type="OrthoDB" id="10257085at2759"/>
<keyword evidence="6 11" id="KW-0136">Cellulose degradation</keyword>
<comment type="subcellular location">
    <subcellularLocation>
        <location evidence="2">Secreted</location>
    </subcellularLocation>
</comment>
<feature type="region of interest" description="Disordered" evidence="12">
    <location>
        <begin position="513"/>
        <end position="549"/>
    </location>
</feature>
<reference evidence="15" key="1">
    <citation type="journal article" date="2016" name="Nature">
        <title>The genome of the seagrass Zostera marina reveals angiosperm adaptation to the sea.</title>
        <authorList>
            <person name="Olsen J.L."/>
            <person name="Rouze P."/>
            <person name="Verhelst B."/>
            <person name="Lin Y.-C."/>
            <person name="Bayer T."/>
            <person name="Collen J."/>
            <person name="Dattolo E."/>
            <person name="De Paoli E."/>
            <person name="Dittami S."/>
            <person name="Maumus F."/>
            <person name="Michel G."/>
            <person name="Kersting A."/>
            <person name="Lauritano C."/>
            <person name="Lohaus R."/>
            <person name="Toepel M."/>
            <person name="Tonon T."/>
            <person name="Vanneste K."/>
            <person name="Amirebrahimi M."/>
            <person name="Brakel J."/>
            <person name="Bostroem C."/>
            <person name="Chovatia M."/>
            <person name="Grimwood J."/>
            <person name="Jenkins J.W."/>
            <person name="Jueterbock A."/>
            <person name="Mraz A."/>
            <person name="Stam W.T."/>
            <person name="Tice H."/>
            <person name="Bornberg-Bauer E."/>
            <person name="Green P.J."/>
            <person name="Pearson G.A."/>
            <person name="Procaccini G."/>
            <person name="Duarte C.M."/>
            <person name="Schmutz J."/>
            <person name="Reusch T.B.H."/>
            <person name="Van de Peer Y."/>
        </authorList>
    </citation>
    <scope>NUCLEOTIDE SEQUENCE [LARGE SCALE GENOMIC DNA]</scope>
    <source>
        <strain evidence="15">cv. Finnish</strain>
    </source>
</reference>
<evidence type="ECO:0000259" key="13">
    <source>
        <dbReference type="SMART" id="SM01063"/>
    </source>
</evidence>
<dbReference type="Proteomes" id="UP000036987">
    <property type="component" value="Unassembled WGS sequence"/>
</dbReference>
<gene>
    <name evidence="14" type="ORF">ZOSMA_48G00440</name>
</gene>
<keyword evidence="8 10" id="KW-0326">Glycosidase</keyword>
<evidence type="ECO:0000256" key="12">
    <source>
        <dbReference type="SAM" id="MobiDB-lite"/>
    </source>
</evidence>
<evidence type="ECO:0000256" key="1">
    <source>
        <dbReference type="ARBA" id="ARBA00000966"/>
    </source>
</evidence>
<keyword evidence="5 10" id="KW-0378">Hydrolase</keyword>
<evidence type="ECO:0000256" key="4">
    <source>
        <dbReference type="ARBA" id="ARBA00022525"/>
    </source>
</evidence>
<dbReference type="OMA" id="ATEEACY"/>
<keyword evidence="4" id="KW-0964">Secreted</keyword>
<evidence type="ECO:0000256" key="3">
    <source>
        <dbReference type="ARBA" id="ARBA00007072"/>
    </source>
</evidence>
<dbReference type="InterPro" id="IPR019028">
    <property type="entry name" value="CBM_49"/>
</dbReference>
<evidence type="ECO:0000256" key="11">
    <source>
        <dbReference type="RuleBase" id="RU361166"/>
    </source>
</evidence>
<evidence type="ECO:0000313" key="14">
    <source>
        <dbReference type="EMBL" id="KMZ62124.1"/>
    </source>
</evidence>
<keyword evidence="7 10" id="KW-0119">Carbohydrate metabolism</keyword>
<evidence type="ECO:0000256" key="10">
    <source>
        <dbReference type="PROSITE-ProRule" id="PRU10060"/>
    </source>
</evidence>
<dbReference type="STRING" id="29655.A0A0K9NZJ2"/>
<dbReference type="PANTHER" id="PTHR22298">
    <property type="entry name" value="ENDO-1,4-BETA-GLUCANASE"/>
    <property type="match status" value="1"/>
</dbReference>
<dbReference type="SUPFAM" id="SSF48208">
    <property type="entry name" value="Six-hairpin glycosidases"/>
    <property type="match status" value="1"/>
</dbReference>
<dbReference type="GO" id="GO:0030246">
    <property type="term" value="F:carbohydrate binding"/>
    <property type="evidence" value="ECO:0007669"/>
    <property type="project" value="InterPro"/>
</dbReference>
<dbReference type="Pfam" id="PF00759">
    <property type="entry name" value="Glyco_hydro_9"/>
    <property type="match status" value="1"/>
</dbReference>
<dbReference type="InterPro" id="IPR008928">
    <property type="entry name" value="6-hairpin_glycosidase_sf"/>
</dbReference>
<evidence type="ECO:0000256" key="6">
    <source>
        <dbReference type="ARBA" id="ARBA00023001"/>
    </source>
</evidence>
<comment type="caution">
    <text evidence="14">The sequence shown here is derived from an EMBL/GenBank/DDBJ whole genome shotgun (WGS) entry which is preliminary data.</text>
</comment>
<feature type="chain" id="PRO_5005393822" description="Endoglucanase" evidence="11">
    <location>
        <begin position="31"/>
        <end position="649"/>
    </location>
</feature>
<dbReference type="EC" id="3.2.1.4" evidence="11"/>
<dbReference type="Gene3D" id="1.50.10.10">
    <property type="match status" value="1"/>
</dbReference>